<evidence type="ECO:0000313" key="3">
    <source>
        <dbReference type="Proteomes" id="UP000053797"/>
    </source>
</evidence>
<organism evidence="1 3">
    <name type="scientific">Exiguobacterium indicum</name>
    <dbReference type="NCBI Taxonomy" id="296995"/>
    <lineage>
        <taxon>Bacteria</taxon>
        <taxon>Bacillati</taxon>
        <taxon>Bacillota</taxon>
        <taxon>Bacilli</taxon>
        <taxon>Bacillales</taxon>
        <taxon>Bacillales Family XII. Incertae Sedis</taxon>
        <taxon>Exiguobacterium</taxon>
    </lineage>
</organism>
<accession>A0A0V8GGI0</accession>
<sequence length="173" mass="19329">MTNYYQDVKEFHRVFSHPGATTPTPMTVNRGIKRSTWTAEEAVVEFLHQSATSEAEFLEAIERFKSGLDTAVEKSLQMKQPETDVERLVGQGDALTDALYFIMGSFVEIGLDPAPLFEIVQRANMAKLGPDGKPIFRESDQKVMKPEGWQPPEPQLEAEVRRQIAVASSTSKA</sequence>
<dbReference type="AlphaFoldDB" id="A0A0V8GGI0"/>
<evidence type="ECO:0008006" key="5">
    <source>
        <dbReference type="Google" id="ProtNLM"/>
    </source>
</evidence>
<dbReference type="InterPro" id="IPR023292">
    <property type="entry name" value="NTP_PyroPHydrolase-like_dom_sf"/>
</dbReference>
<dbReference type="EMBL" id="LNQL01000002">
    <property type="protein sequence ID" value="KSU49371.1"/>
    <property type="molecule type" value="Genomic_DNA"/>
</dbReference>
<proteinExistence type="predicted"/>
<dbReference type="OrthoDB" id="9810101at2"/>
<dbReference type="Proteomes" id="UP000072605">
    <property type="component" value="Unassembled WGS sequence"/>
</dbReference>
<evidence type="ECO:0000313" key="1">
    <source>
        <dbReference type="EMBL" id="KSU49371.1"/>
    </source>
</evidence>
<dbReference type="Pfam" id="PF01503">
    <property type="entry name" value="PRA-PH"/>
    <property type="match status" value="1"/>
</dbReference>
<evidence type="ECO:0000313" key="2">
    <source>
        <dbReference type="EMBL" id="KTR27524.1"/>
    </source>
</evidence>
<dbReference type="Proteomes" id="UP000053797">
    <property type="component" value="Unassembled WGS sequence"/>
</dbReference>
<gene>
    <name evidence="1" type="ORF">AS033_08370</name>
    <name evidence="2" type="ORF">RSA11_04805</name>
</gene>
<reference evidence="2 4" key="2">
    <citation type="journal article" date="2016" name="Front. Microbiol.">
        <title>Genomic Resource of Rice Seed Associated Bacteria.</title>
        <authorList>
            <person name="Midha S."/>
            <person name="Bansal K."/>
            <person name="Sharma S."/>
            <person name="Kumar N."/>
            <person name="Patil P.P."/>
            <person name="Chaudhry V."/>
            <person name="Patil P.B."/>
        </authorList>
    </citation>
    <scope>NUCLEOTIDE SEQUENCE [LARGE SCALE GENOMIC DNA]</scope>
    <source>
        <strain evidence="2 4">RSA11</strain>
    </source>
</reference>
<reference evidence="1 3" key="1">
    <citation type="journal article" date="2015" name="Int. J. Syst. Evol. Microbiol.">
        <title>Exiguobacterium enclense sp. nov., isolated from sediment.</title>
        <authorList>
            <person name="Dastager S.G."/>
            <person name="Mawlankar R."/>
            <person name="Sonalkar V.V."/>
            <person name="Thorat M.N."/>
            <person name="Mual P."/>
            <person name="Verma A."/>
            <person name="Krishnamurthi S."/>
            <person name="Tang S.K."/>
            <person name="Li W.J."/>
        </authorList>
    </citation>
    <scope>NUCLEOTIDE SEQUENCE [LARGE SCALE GENOMIC DNA]</scope>
    <source>
        <strain evidence="1 3">NIO-1109</strain>
    </source>
</reference>
<comment type="caution">
    <text evidence="1">The sequence shown here is derived from an EMBL/GenBank/DDBJ whole genome shotgun (WGS) entry which is preliminary data.</text>
</comment>
<protein>
    <recommendedName>
        <fullName evidence="5">HAD family hydrolase</fullName>
    </recommendedName>
</protein>
<evidence type="ECO:0000313" key="4">
    <source>
        <dbReference type="Proteomes" id="UP000072605"/>
    </source>
</evidence>
<dbReference type="Gene3D" id="1.10.3420.10">
    <property type="entry name" value="putative ntp pyrophosphohydrolase like domain"/>
    <property type="match status" value="1"/>
</dbReference>
<dbReference type="InterPro" id="IPR021130">
    <property type="entry name" value="PRib-ATP_PPHydrolase-like"/>
</dbReference>
<dbReference type="EMBL" id="LDQV01000013">
    <property type="protein sequence ID" value="KTR27524.1"/>
    <property type="molecule type" value="Genomic_DNA"/>
</dbReference>
<name>A0A0V8GGI0_9BACL</name>
<dbReference type="CDD" id="cd11545">
    <property type="entry name" value="NTP-PPase_YP_001813558"/>
    <property type="match status" value="1"/>
</dbReference>
<dbReference type="RefSeq" id="WP_035398156.1">
    <property type="nucleotide sequence ID" value="NZ_FMYN01000002.1"/>
</dbReference>